<name>A0A0N4UBH4_DRAME</name>
<reference evidence="1 3" key="2">
    <citation type="submission" date="2018-11" db="EMBL/GenBank/DDBJ databases">
        <authorList>
            <consortium name="Pathogen Informatics"/>
        </authorList>
    </citation>
    <scope>NUCLEOTIDE SEQUENCE [LARGE SCALE GENOMIC DNA]</scope>
</reference>
<keyword evidence="3" id="KW-1185">Reference proteome</keyword>
<sequence length="54" mass="6556">MNFADDLRQDARIQRRSIGQFSGNFDRRSFDELDFQNCFLSPVQCMLPRMNRRR</sequence>
<dbReference type="WBParaSite" id="DME_0000455201-mRNA-1">
    <property type="protein sequence ID" value="DME_0000455201-mRNA-1"/>
    <property type="gene ID" value="DME_0000455201"/>
</dbReference>
<dbReference type="Proteomes" id="UP000274756">
    <property type="component" value="Unassembled WGS sequence"/>
</dbReference>
<evidence type="ECO:0000313" key="2">
    <source>
        <dbReference type="Proteomes" id="UP000038040"/>
    </source>
</evidence>
<dbReference type="Proteomes" id="UP000038040">
    <property type="component" value="Unplaced"/>
</dbReference>
<dbReference type="AlphaFoldDB" id="A0A0N4UBH4"/>
<protein>
    <submittedName>
        <fullName evidence="4">AraC family transcriptional regulator</fullName>
    </submittedName>
</protein>
<dbReference type="OrthoDB" id="5872682at2759"/>
<evidence type="ECO:0000313" key="3">
    <source>
        <dbReference type="Proteomes" id="UP000274756"/>
    </source>
</evidence>
<reference evidence="4" key="1">
    <citation type="submission" date="2017-02" db="UniProtKB">
        <authorList>
            <consortium name="WormBaseParasite"/>
        </authorList>
    </citation>
    <scope>IDENTIFICATION</scope>
</reference>
<dbReference type="EMBL" id="UYYG01001168">
    <property type="protein sequence ID" value="VDN58462.1"/>
    <property type="molecule type" value="Genomic_DNA"/>
</dbReference>
<evidence type="ECO:0000313" key="1">
    <source>
        <dbReference type="EMBL" id="VDN58462.1"/>
    </source>
</evidence>
<organism evidence="2 4">
    <name type="scientific">Dracunculus medinensis</name>
    <name type="common">Guinea worm</name>
    <dbReference type="NCBI Taxonomy" id="318479"/>
    <lineage>
        <taxon>Eukaryota</taxon>
        <taxon>Metazoa</taxon>
        <taxon>Ecdysozoa</taxon>
        <taxon>Nematoda</taxon>
        <taxon>Chromadorea</taxon>
        <taxon>Rhabditida</taxon>
        <taxon>Spirurina</taxon>
        <taxon>Dracunculoidea</taxon>
        <taxon>Dracunculidae</taxon>
        <taxon>Dracunculus</taxon>
    </lineage>
</organism>
<accession>A0A0N4UBH4</accession>
<gene>
    <name evidence="1" type="ORF">DME_LOCUS8435</name>
</gene>
<evidence type="ECO:0000313" key="4">
    <source>
        <dbReference type="WBParaSite" id="DME_0000455201-mRNA-1"/>
    </source>
</evidence>
<proteinExistence type="predicted"/>